<proteinExistence type="predicted"/>
<gene>
    <name evidence="1" type="ORF">K1T71_009660</name>
</gene>
<dbReference type="EMBL" id="CM034403">
    <property type="protein sequence ID" value="KAJ0174552.1"/>
    <property type="molecule type" value="Genomic_DNA"/>
</dbReference>
<accession>A0ACC1CTI3</accession>
<keyword evidence="2" id="KW-1185">Reference proteome</keyword>
<dbReference type="Proteomes" id="UP000824533">
    <property type="component" value="Linkage Group LG17"/>
</dbReference>
<organism evidence="1 2">
    <name type="scientific">Dendrolimus kikuchii</name>
    <dbReference type="NCBI Taxonomy" id="765133"/>
    <lineage>
        <taxon>Eukaryota</taxon>
        <taxon>Metazoa</taxon>
        <taxon>Ecdysozoa</taxon>
        <taxon>Arthropoda</taxon>
        <taxon>Hexapoda</taxon>
        <taxon>Insecta</taxon>
        <taxon>Pterygota</taxon>
        <taxon>Neoptera</taxon>
        <taxon>Endopterygota</taxon>
        <taxon>Lepidoptera</taxon>
        <taxon>Glossata</taxon>
        <taxon>Ditrysia</taxon>
        <taxon>Bombycoidea</taxon>
        <taxon>Lasiocampidae</taxon>
        <taxon>Dendrolimus</taxon>
    </lineage>
</organism>
<evidence type="ECO:0000313" key="1">
    <source>
        <dbReference type="EMBL" id="KAJ0174552.1"/>
    </source>
</evidence>
<name>A0ACC1CTI3_9NEOP</name>
<protein>
    <submittedName>
        <fullName evidence="1">Uncharacterized protein</fullName>
    </submittedName>
</protein>
<comment type="caution">
    <text evidence="1">The sequence shown here is derived from an EMBL/GenBank/DDBJ whole genome shotgun (WGS) entry which is preliminary data.</text>
</comment>
<sequence>MVRSGRRDRDRDRDRDRRRSHTRSPTPERKRRRSRSRSRDRTSKSSKRKRSRSRERERESKRDRDRSRDRERDRDRDRKSDKRDDKRNGTSSKSSRKKSPDKEKERSKSKEKIVKTESGEYDPGTVDKEEEQSRLEAEMQKRRDRIERWRAERKRKELESAKKEVQKGSIVTNIQVPATKKWSLEDDSGDEGEDGEAKEKPPVEEMKEEKEESEDDIDPLDAYMQEVQQEVRKVNQMDAARGLISVPTTGGTGVVILTGTAKKKVTEEKKKGELIEQNQDGLEYSSEEETEDIKDAAANLASKQRKDLAKVDHAALNYMPFRKSFYTEVSELSRMTPEEVEAYRTELEGIRVKGKGCPKPIKSWAHCGISKKEMDILKKLNFEKPTPIQAQAIPAIMSGRDLIGIAKTGSGKTLAFILPMFRHVLDQSPLEDTDGPISLIMTPTRELCMQIGKDIKKFAKSLGLRVVCVYGGTGISEQIAELKRGAEMIVCTPGRMIDMLAANSGRVTNLRRVTYIVLDEADRMFDMGFEPQVMKIIDNIRPDRQTVMFSATFPRQMEALARRILQKPIEIQVGGRSVVCKEVEQHVAILEDDAKFFKLLELLGLYSQMGSIIVFVDKQENADSLLKDLMKASYSCMSLHGGIDQFDRDSTIVDFKNGKVKLLVATSVAARGLDVKQLVLVVNYDCPNHYEDYVHRCGRTGRAGNKGYAWTFLTPEQGRYAGDVLRAFELAGVTPPNELRNLWEKYKEAQEKDGKKVHMGGGFSGKGFKFDESEAQAATEKKKYQKAALGLQDSDDEDVEGDLDQQIETMLAAKKIVKEIKPGVATPGIPAPGAVPAAGAAADGNKLELARRLASRINLAKGLGAEQKGATQQAAEAILKGAPSAHTLITAKTVAEQLAAKLNTRLNYQPRDEAASEPAEEVFRKYETELEINDFPQQARWRVTSKFKEALALISEYSEAGITVRGTYVPPGKAPPEGERKLYLAIESSQELAVAKAKSEITRLIKEELLKLQTSAHHMVNKARYKVI</sequence>
<reference evidence="1 2" key="1">
    <citation type="journal article" date="2021" name="Front. Genet.">
        <title>Chromosome-Level Genome Assembly Reveals Significant Gene Expansion in the Toll and IMD Signaling Pathways of Dendrolimus kikuchii.</title>
        <authorList>
            <person name="Zhou J."/>
            <person name="Wu P."/>
            <person name="Xiong Z."/>
            <person name="Liu N."/>
            <person name="Zhao N."/>
            <person name="Ji M."/>
            <person name="Qiu Y."/>
            <person name="Yang B."/>
        </authorList>
    </citation>
    <scope>NUCLEOTIDE SEQUENCE [LARGE SCALE GENOMIC DNA]</scope>
    <source>
        <strain evidence="1">Ann1</strain>
    </source>
</reference>
<evidence type="ECO:0000313" key="2">
    <source>
        <dbReference type="Proteomes" id="UP000824533"/>
    </source>
</evidence>